<dbReference type="EMBL" id="QSON01000001">
    <property type="protein sequence ID" value="RGJ08490.1"/>
    <property type="molecule type" value="Genomic_DNA"/>
</dbReference>
<accession>A0A374PEK2</accession>
<gene>
    <name evidence="3" type="ORF">DXD79_03640</name>
</gene>
<dbReference type="InterPro" id="IPR005181">
    <property type="entry name" value="SASA"/>
</dbReference>
<evidence type="ECO:0000256" key="1">
    <source>
        <dbReference type="ARBA" id="ARBA00022801"/>
    </source>
</evidence>
<dbReference type="GO" id="GO:0016787">
    <property type="term" value="F:hydrolase activity"/>
    <property type="evidence" value="ECO:0007669"/>
    <property type="project" value="UniProtKB-KW"/>
</dbReference>
<dbReference type="RefSeq" id="WP_117630117.1">
    <property type="nucleotide sequence ID" value="NZ_QSON01000001.1"/>
</dbReference>
<sequence>MKTEAVDLIMFMGQSNMAGRGDFRAAPKVESGAAYEYRAVSAPDGLLPLKEPFGVWENDKDGVYEPGMKTGSLTAAFVNACFQQTGVPIAGVSCSKGGTSILDWMPEQAYYKDGVRRMKRCEHWLSENGYIIRHRLMAWCQGCTDGDRGMDKKEYREYTRRFLHAFMADCGIEVCFLIQTGSHRDNPELYVPIQLAQEELAAEEKNVIMVSRQLKTFAGRGLMKDEFHYCQEAYNLTGDEAGNNAGKYLQSLKTGKGDIAPEKKDQEET</sequence>
<dbReference type="Pfam" id="PF03629">
    <property type="entry name" value="SASA"/>
    <property type="match status" value="1"/>
</dbReference>
<dbReference type="Proteomes" id="UP000263014">
    <property type="component" value="Unassembled WGS sequence"/>
</dbReference>
<proteinExistence type="predicted"/>
<comment type="caution">
    <text evidence="3">The sequence shown here is derived from an EMBL/GenBank/DDBJ whole genome shotgun (WGS) entry which is preliminary data.</text>
</comment>
<evidence type="ECO:0000259" key="2">
    <source>
        <dbReference type="Pfam" id="PF03629"/>
    </source>
</evidence>
<organism evidence="3 4">
    <name type="scientific">Hungatella hathewayi</name>
    <dbReference type="NCBI Taxonomy" id="154046"/>
    <lineage>
        <taxon>Bacteria</taxon>
        <taxon>Bacillati</taxon>
        <taxon>Bacillota</taxon>
        <taxon>Clostridia</taxon>
        <taxon>Lachnospirales</taxon>
        <taxon>Lachnospiraceae</taxon>
        <taxon>Hungatella</taxon>
    </lineage>
</organism>
<dbReference type="InterPro" id="IPR052940">
    <property type="entry name" value="Carb_Esterase_6"/>
</dbReference>
<dbReference type="SUPFAM" id="SSF52266">
    <property type="entry name" value="SGNH hydrolase"/>
    <property type="match status" value="1"/>
</dbReference>
<keyword evidence="1" id="KW-0378">Hydrolase</keyword>
<evidence type="ECO:0000313" key="3">
    <source>
        <dbReference type="EMBL" id="RGJ08490.1"/>
    </source>
</evidence>
<name>A0A374PEK2_9FIRM</name>
<dbReference type="PANTHER" id="PTHR31988">
    <property type="entry name" value="ESTERASE, PUTATIVE (DUF303)-RELATED"/>
    <property type="match status" value="1"/>
</dbReference>
<dbReference type="InterPro" id="IPR036514">
    <property type="entry name" value="SGNH_hydro_sf"/>
</dbReference>
<evidence type="ECO:0000313" key="4">
    <source>
        <dbReference type="Proteomes" id="UP000263014"/>
    </source>
</evidence>
<dbReference type="AlphaFoldDB" id="A0A374PEK2"/>
<dbReference type="Gene3D" id="3.40.50.1110">
    <property type="entry name" value="SGNH hydrolase"/>
    <property type="match status" value="1"/>
</dbReference>
<dbReference type="PANTHER" id="PTHR31988:SF19">
    <property type="entry name" value="9-O-ACETYL-N-ACETYLNEURAMINIC ACID DEACETYLASE-RELATED"/>
    <property type="match status" value="1"/>
</dbReference>
<feature type="domain" description="Sialate O-acetylesterase" evidence="2">
    <location>
        <begin position="7"/>
        <end position="239"/>
    </location>
</feature>
<protein>
    <recommendedName>
        <fullName evidence="2">Sialate O-acetylesterase domain-containing protein</fullName>
    </recommendedName>
</protein>
<reference evidence="3 4" key="1">
    <citation type="submission" date="2018-08" db="EMBL/GenBank/DDBJ databases">
        <title>A genome reference for cultivated species of the human gut microbiota.</title>
        <authorList>
            <person name="Zou Y."/>
            <person name="Xue W."/>
            <person name="Luo G."/>
        </authorList>
    </citation>
    <scope>NUCLEOTIDE SEQUENCE [LARGE SCALE GENOMIC DNA]</scope>
    <source>
        <strain evidence="3 4">TM09-12</strain>
    </source>
</reference>